<dbReference type="AlphaFoldDB" id="A0A1H2MW50"/>
<feature type="transmembrane region" description="Helical" evidence="1">
    <location>
        <begin position="88"/>
        <end position="107"/>
    </location>
</feature>
<dbReference type="Proteomes" id="UP000198825">
    <property type="component" value="Chromosome I"/>
</dbReference>
<keyword evidence="3" id="KW-0808">Transferase</keyword>
<dbReference type="Gene3D" id="3.40.50.1820">
    <property type="entry name" value="alpha/beta hydrolase"/>
    <property type="match status" value="1"/>
</dbReference>
<proteinExistence type="predicted"/>
<protein>
    <submittedName>
        <fullName evidence="3">UbiA prenyltransferase family protein</fullName>
    </submittedName>
</protein>
<dbReference type="InterPro" id="IPR029058">
    <property type="entry name" value="AB_hydrolase_fold"/>
</dbReference>
<evidence type="ECO:0000256" key="1">
    <source>
        <dbReference type="SAM" id="Phobius"/>
    </source>
</evidence>
<keyword evidence="1" id="KW-0812">Transmembrane</keyword>
<keyword evidence="1" id="KW-1133">Transmembrane helix</keyword>
<sequence>MLALIWLVVGAAMVVVTAWIGWTRGGVLLNGHPAAVVLGLATGLLGFVAMAWAVATLVMGDRQDREGDDEHPVRRTPAQLERRAKVRVLLAVPLLVLAVLSVVLLGYSRPFAAQPSALAAMRSENGVRVVDRVTWYELVPSMEDAKGATVRPTTGLVFLPGARVDPRSYAPELRRVAEAGYLVVVLKEPFGFSIFDGGHAGTILANHPEITHWAVGGHSLGGTVAASFAEDDQRVQGLLLLASYPASRLERTDLRVTSVSGGQDGLATPADIERSKANLPAETTYVVISGAAHASFADYGLQPHDGTATADLGAVQEQVAAAAVALLVAITPEAK</sequence>
<evidence type="ECO:0000313" key="3">
    <source>
        <dbReference type="EMBL" id="SDU97477.1"/>
    </source>
</evidence>
<organism evidence="3 4">
    <name type="scientific">Microlunatus sagamiharensis</name>
    <dbReference type="NCBI Taxonomy" id="546874"/>
    <lineage>
        <taxon>Bacteria</taxon>
        <taxon>Bacillati</taxon>
        <taxon>Actinomycetota</taxon>
        <taxon>Actinomycetes</taxon>
        <taxon>Propionibacteriales</taxon>
        <taxon>Propionibacteriaceae</taxon>
        <taxon>Microlunatus</taxon>
    </lineage>
</organism>
<reference evidence="4" key="1">
    <citation type="submission" date="2016-10" db="EMBL/GenBank/DDBJ databases">
        <authorList>
            <person name="Varghese N."/>
            <person name="Submissions S."/>
        </authorList>
    </citation>
    <scope>NUCLEOTIDE SEQUENCE [LARGE SCALE GENOMIC DNA]</scope>
    <source>
        <strain evidence="4">DSM 21743</strain>
    </source>
</reference>
<dbReference type="InterPro" id="IPR029059">
    <property type="entry name" value="AB_hydrolase_5"/>
</dbReference>
<name>A0A1H2MW50_9ACTN</name>
<keyword evidence="1" id="KW-0472">Membrane</keyword>
<gene>
    <name evidence="3" type="ORF">SAMN04488544_2841</name>
</gene>
<feature type="domain" description="Alpha/beta hydrolase fold-5" evidence="2">
    <location>
        <begin position="156"/>
        <end position="310"/>
    </location>
</feature>
<dbReference type="GO" id="GO:0016787">
    <property type="term" value="F:hydrolase activity"/>
    <property type="evidence" value="ECO:0007669"/>
    <property type="project" value="InterPro"/>
</dbReference>
<evidence type="ECO:0000259" key="2">
    <source>
        <dbReference type="Pfam" id="PF12695"/>
    </source>
</evidence>
<evidence type="ECO:0000313" key="4">
    <source>
        <dbReference type="Proteomes" id="UP000198825"/>
    </source>
</evidence>
<dbReference type="GO" id="GO:0016740">
    <property type="term" value="F:transferase activity"/>
    <property type="evidence" value="ECO:0007669"/>
    <property type="project" value="UniProtKB-KW"/>
</dbReference>
<dbReference type="STRING" id="546874.SAMN04488544_2841"/>
<dbReference type="Pfam" id="PF12695">
    <property type="entry name" value="Abhydrolase_5"/>
    <property type="match status" value="1"/>
</dbReference>
<feature type="transmembrane region" description="Helical" evidence="1">
    <location>
        <begin position="34"/>
        <end position="55"/>
    </location>
</feature>
<dbReference type="EMBL" id="LT629799">
    <property type="protein sequence ID" value="SDU97477.1"/>
    <property type="molecule type" value="Genomic_DNA"/>
</dbReference>
<keyword evidence="4" id="KW-1185">Reference proteome</keyword>
<accession>A0A1H2MW50</accession>
<dbReference type="SUPFAM" id="SSF53474">
    <property type="entry name" value="alpha/beta-Hydrolases"/>
    <property type="match status" value="1"/>
</dbReference>